<evidence type="ECO:0000313" key="2">
    <source>
        <dbReference type="Proteomes" id="UP000548685"/>
    </source>
</evidence>
<gene>
    <name evidence="1" type="ORF">FHS52_000009</name>
</gene>
<evidence type="ECO:0000313" key="1">
    <source>
        <dbReference type="EMBL" id="MBB3774066.1"/>
    </source>
</evidence>
<proteinExistence type="predicted"/>
<dbReference type="Proteomes" id="UP000548685">
    <property type="component" value="Unassembled WGS sequence"/>
</dbReference>
<dbReference type="EMBL" id="JACICE010000001">
    <property type="protein sequence ID" value="MBB3774066.1"/>
    <property type="molecule type" value="Genomic_DNA"/>
</dbReference>
<keyword evidence="2" id="KW-1185">Reference proteome</keyword>
<accession>A0ABR6HTS5</accession>
<name>A0ABR6HTS5_9SPHN</name>
<protein>
    <submittedName>
        <fullName evidence="1">Uncharacterized protein</fullName>
    </submittedName>
</protein>
<reference evidence="1 2" key="1">
    <citation type="submission" date="2020-08" db="EMBL/GenBank/DDBJ databases">
        <title>Genomic Encyclopedia of Type Strains, Phase IV (KMG-IV): sequencing the most valuable type-strain genomes for metagenomic binning, comparative biology and taxonomic classification.</title>
        <authorList>
            <person name="Goeker M."/>
        </authorList>
    </citation>
    <scope>NUCLEOTIDE SEQUENCE [LARGE SCALE GENOMIC DNA]</scope>
    <source>
        <strain evidence="1 2">DSM 8510</strain>
    </source>
</reference>
<organism evidence="1 2">
    <name type="scientific">Erythrobacter ramosus</name>
    <dbReference type="NCBI Taxonomy" id="35811"/>
    <lineage>
        <taxon>Bacteria</taxon>
        <taxon>Pseudomonadati</taxon>
        <taxon>Pseudomonadota</taxon>
        <taxon>Alphaproteobacteria</taxon>
        <taxon>Sphingomonadales</taxon>
        <taxon>Erythrobacteraceae</taxon>
        <taxon>Erythrobacter/Porphyrobacter group</taxon>
        <taxon>Erythrobacter</taxon>
    </lineage>
</organism>
<comment type="caution">
    <text evidence="1">The sequence shown here is derived from an EMBL/GenBank/DDBJ whole genome shotgun (WGS) entry which is preliminary data.</text>
</comment>
<sequence>MVDQADKDRFLKALTELGGSAGNVRLREALQWDEEAYPRTTTGDHFGELDVGTNPRLAPANRRGLEVAKIGELVGQLDLLGIVGGNGCLEHLETFTLKLVEALVVGDLKHQTTDSLAEAFGKLLSRSPGVLYRVVQDRCCEDVRVLHPGLDQDVRHVERVVDVGRRIDVLAALLAVTVGSKACRTNDHG</sequence>